<protein>
    <recommendedName>
        <fullName evidence="5">BZIP transcription factor</fullName>
    </recommendedName>
</protein>
<feature type="signal peptide" evidence="2">
    <location>
        <begin position="1"/>
        <end position="19"/>
    </location>
</feature>
<evidence type="ECO:0000256" key="2">
    <source>
        <dbReference type="SAM" id="SignalP"/>
    </source>
</evidence>
<proteinExistence type="predicted"/>
<dbReference type="RefSeq" id="WP_136837896.1">
    <property type="nucleotide sequence ID" value="NZ_SWBQ01000010.1"/>
</dbReference>
<evidence type="ECO:0008006" key="5">
    <source>
        <dbReference type="Google" id="ProtNLM"/>
    </source>
</evidence>
<comment type="caution">
    <text evidence="3">The sequence shown here is derived from an EMBL/GenBank/DDBJ whole genome shotgun (WGS) entry which is preliminary data.</text>
</comment>
<organism evidence="3 4">
    <name type="scientific">Pedobacter frigoris</name>
    <dbReference type="NCBI Taxonomy" id="2571272"/>
    <lineage>
        <taxon>Bacteria</taxon>
        <taxon>Pseudomonadati</taxon>
        <taxon>Bacteroidota</taxon>
        <taxon>Sphingobacteriia</taxon>
        <taxon>Sphingobacteriales</taxon>
        <taxon>Sphingobacteriaceae</taxon>
        <taxon>Pedobacter</taxon>
    </lineage>
</organism>
<evidence type="ECO:0000256" key="1">
    <source>
        <dbReference type="SAM" id="Coils"/>
    </source>
</evidence>
<dbReference type="OrthoDB" id="767035at2"/>
<feature type="coiled-coil region" evidence="1">
    <location>
        <begin position="322"/>
        <end position="363"/>
    </location>
</feature>
<dbReference type="EMBL" id="SWBQ01000010">
    <property type="protein sequence ID" value="TKC02814.1"/>
    <property type="molecule type" value="Genomic_DNA"/>
</dbReference>
<dbReference type="Proteomes" id="UP000307244">
    <property type="component" value="Unassembled WGS sequence"/>
</dbReference>
<keyword evidence="1" id="KW-0175">Coiled coil</keyword>
<gene>
    <name evidence="3" type="ORF">FA047_20120</name>
</gene>
<keyword evidence="4" id="KW-1185">Reference proteome</keyword>
<evidence type="ECO:0000313" key="4">
    <source>
        <dbReference type="Proteomes" id="UP000307244"/>
    </source>
</evidence>
<keyword evidence="2" id="KW-0732">Signal</keyword>
<sequence>MKKICILMSLVASYGASFGQTNTLPTTGNVGIGTLSPTHELSVNGDVKLINFNKSYSINYATLSEINGGASTILGNNVKAGASTNSVIRFNNGSDLGSYLSMNYVNGITFHTAVSSGLNTEISALDNEAMRIAHSGRVGIATTNLTEQFNVGGNIAWTGNNVGNNRAVKIGYSGGNYGGVGYNVDFTSVTGTFNRPMSDRSSYLEFNYGGFKFFGTSDATSAESVNTSGGGSNLNLFATITAAGSFGIGTASPSEKLEVNGKIRAREIKVETANWPDYVFLPSYKLPTLQETEKHIKEKGHLPGIPSASEVKANGVELGSMNAKLLQKIEELTLHLIEKNKQLQEQKLINSDQEDRLRKLEMTINKK</sequence>
<reference evidence="3 4" key="1">
    <citation type="submission" date="2019-04" db="EMBL/GenBank/DDBJ databases">
        <title>Pedobacter sp. RP-3-15 sp. nov., isolated from Arctic soil.</title>
        <authorList>
            <person name="Dahal R.H."/>
            <person name="Kim D.-U."/>
        </authorList>
    </citation>
    <scope>NUCLEOTIDE SEQUENCE [LARGE SCALE GENOMIC DNA]</scope>
    <source>
        <strain evidence="3 4">RP-3-15</strain>
    </source>
</reference>
<feature type="chain" id="PRO_5020634141" description="BZIP transcription factor" evidence="2">
    <location>
        <begin position="20"/>
        <end position="367"/>
    </location>
</feature>
<accession>A0A4U1C8U1</accession>
<evidence type="ECO:0000313" key="3">
    <source>
        <dbReference type="EMBL" id="TKC02814.1"/>
    </source>
</evidence>
<name>A0A4U1C8U1_9SPHI</name>
<dbReference type="AlphaFoldDB" id="A0A4U1C8U1"/>